<keyword evidence="4 12" id="KW-0808">Transferase</keyword>
<dbReference type="CDD" id="cd03784">
    <property type="entry name" value="GT1_Gtf-like"/>
    <property type="match status" value="1"/>
</dbReference>
<keyword evidence="10 12" id="KW-0012">Acyltransferase</keyword>
<sequence length="858" mass="96849">MAESNTRVLFLANSEHGQTNIILALAHELLLRGDIDIHIGSFPVLKKRVDKLLNDNAGLYNSTYTSRIHFHPVRGPSNTDVFVRTGKRGAFHPPGYEGSILGFKSLIEDIWGWNEEEYVDVYQSCLEIIEKVQPSVMVVDFFFLQGRDAAHNAGHTAILMNTTALSHIVLGLQKNAAWAWKYPLPGTGFPYPLPLHLIPWNTMAVLKTAKIYHGSGRRREIREWRIRNKIKGRFPFADGWRPDRMHLSPALKELDWPFDVPDNVVPCGPILLPCASVEKQDPELNEWFKRGPTILVNLGTLYAPDPTVAFKISTGLKMFLDSWSDKTVQILWKLPIHPHDNDDVYVDSVKPLDKETKKDRVRIRAWFEVEPMAMLETGNIVLSVHHGGANSWYEAIQNGVPHIILPAWQDCYENAARAEWLGIGVYANKSAAPNVEAKELAKGITKVMSNRASYVKKAARLEALCRKKEGRVLGAEKIADLAMHPEKIALEVPGVSVDDLRGDFQQVQNSSGRILETTKKDHRPEGKSTSRPLWNRASETLIVALLSNSWFILPTLGYSLLFVPRLRLIALAYILYIKFFSNTHKNASNWFRSDWFRKSWIWRSYTSYFPLTLYRSSILSPQRKYIFGYHPHGVAFRGAMGSLAADGAGFSSLFPGIRNTFLMKDAAFQTPLLREYLLSVGLSGVSRQSCTKILTSGGHDGRGMGQAITITIGGSREYNVSRPGTMEVVVKIRKGFVRVAVETGADLVPVVAFGENDLFDRVNVNDSSVNSIISRIWEGVVRHKVAFATGRFNIFCPHRKPLHVVVGNPIPVKQQKQDIDETYVNELHGQYVTELARLWDDWKEMFELNKSVKFEIVE</sequence>
<evidence type="ECO:0000256" key="2">
    <source>
        <dbReference type="ARBA" id="ARBA00005420"/>
    </source>
</evidence>
<evidence type="ECO:0000256" key="9">
    <source>
        <dbReference type="ARBA" id="ARBA00023136"/>
    </source>
</evidence>
<dbReference type="PANTHER" id="PTHR12317">
    <property type="entry name" value="DIACYLGLYCEROL O-ACYLTRANSFERASE"/>
    <property type="match status" value="1"/>
</dbReference>
<dbReference type="Pfam" id="PF03982">
    <property type="entry name" value="DAGAT"/>
    <property type="match status" value="1"/>
</dbReference>
<organism evidence="12 13">
    <name type="scientific">Talaromyces islandicus</name>
    <name type="common">Penicillium islandicum</name>
    <dbReference type="NCBI Taxonomy" id="28573"/>
    <lineage>
        <taxon>Eukaryota</taxon>
        <taxon>Fungi</taxon>
        <taxon>Dikarya</taxon>
        <taxon>Ascomycota</taxon>
        <taxon>Pezizomycotina</taxon>
        <taxon>Eurotiomycetes</taxon>
        <taxon>Eurotiomycetidae</taxon>
        <taxon>Eurotiales</taxon>
        <taxon>Trichocomaceae</taxon>
        <taxon>Talaromyces</taxon>
        <taxon>Talaromyces sect. Islandici</taxon>
    </lineage>
</organism>
<evidence type="ECO:0000256" key="4">
    <source>
        <dbReference type="ARBA" id="ARBA00022679"/>
    </source>
</evidence>
<comment type="similarity">
    <text evidence="2">Belongs to the diacylglycerol acyltransferase family.</text>
</comment>
<dbReference type="STRING" id="28573.A0A0U1M0F3"/>
<evidence type="ECO:0000256" key="7">
    <source>
        <dbReference type="ARBA" id="ARBA00022989"/>
    </source>
</evidence>
<dbReference type="CDD" id="cd07987">
    <property type="entry name" value="LPLAT_MGAT-like"/>
    <property type="match status" value="1"/>
</dbReference>
<dbReference type="GO" id="GO:0016758">
    <property type="term" value="F:hexosyltransferase activity"/>
    <property type="evidence" value="ECO:0007669"/>
    <property type="project" value="UniProtKB-ARBA"/>
</dbReference>
<dbReference type="OMA" id="PWFEVEP"/>
<evidence type="ECO:0000256" key="6">
    <source>
        <dbReference type="ARBA" id="ARBA00022824"/>
    </source>
</evidence>
<keyword evidence="3" id="KW-0444">Lipid biosynthesis</keyword>
<keyword evidence="6" id="KW-0256">Endoplasmic reticulum</keyword>
<evidence type="ECO:0000256" key="3">
    <source>
        <dbReference type="ARBA" id="ARBA00022516"/>
    </source>
</evidence>
<dbReference type="Gene3D" id="3.40.50.2000">
    <property type="entry name" value="Glycogen Phosphorylase B"/>
    <property type="match status" value="2"/>
</dbReference>
<evidence type="ECO:0000259" key="11">
    <source>
        <dbReference type="Pfam" id="PF06722"/>
    </source>
</evidence>
<dbReference type="SUPFAM" id="SSF53756">
    <property type="entry name" value="UDP-Glycosyltransferase/glycogen phosphorylase"/>
    <property type="match status" value="1"/>
</dbReference>
<accession>A0A0U1M0F3</accession>
<gene>
    <name evidence="12" type="ORF">PISL3812_05490</name>
</gene>
<dbReference type="Pfam" id="PF06722">
    <property type="entry name" value="EryCIII-like_C"/>
    <property type="match status" value="1"/>
</dbReference>
<dbReference type="InterPro" id="IPR010610">
    <property type="entry name" value="EryCIII-like_C"/>
</dbReference>
<dbReference type="PANTHER" id="PTHR12317:SF61">
    <property type="entry name" value="DIACYLGLYCEROL O-ACYLTRANSFERASE"/>
    <property type="match status" value="1"/>
</dbReference>
<evidence type="ECO:0000256" key="5">
    <source>
        <dbReference type="ARBA" id="ARBA00022692"/>
    </source>
</evidence>
<name>A0A0U1M0F3_TALIS</name>
<comment type="subcellular location">
    <subcellularLocation>
        <location evidence="1">Endoplasmic reticulum membrane</location>
        <topology evidence="1">Multi-pass membrane protein</topology>
    </subcellularLocation>
</comment>
<dbReference type="OrthoDB" id="5835829at2759"/>
<reference evidence="12 13" key="1">
    <citation type="submission" date="2015-04" db="EMBL/GenBank/DDBJ databases">
        <authorList>
            <person name="Syromyatnikov M.Y."/>
            <person name="Popov V.N."/>
        </authorList>
    </citation>
    <scope>NUCLEOTIDE SEQUENCE [LARGE SCALE GENOMIC DNA]</scope>
    <source>
        <strain evidence="12">WF-38-12</strain>
    </source>
</reference>
<dbReference type="GO" id="GO:0019432">
    <property type="term" value="P:triglyceride biosynthetic process"/>
    <property type="evidence" value="ECO:0007669"/>
    <property type="project" value="TreeGrafter"/>
</dbReference>
<dbReference type="Proteomes" id="UP000054383">
    <property type="component" value="Unassembled WGS sequence"/>
</dbReference>
<dbReference type="InterPro" id="IPR007130">
    <property type="entry name" value="DAGAT"/>
</dbReference>
<dbReference type="EMBL" id="CVMT01000004">
    <property type="protein sequence ID" value="CRG88460.1"/>
    <property type="molecule type" value="Genomic_DNA"/>
</dbReference>
<evidence type="ECO:0000313" key="12">
    <source>
        <dbReference type="EMBL" id="CRG88460.1"/>
    </source>
</evidence>
<evidence type="ECO:0000256" key="1">
    <source>
        <dbReference type="ARBA" id="ARBA00004477"/>
    </source>
</evidence>
<evidence type="ECO:0000256" key="10">
    <source>
        <dbReference type="ARBA" id="ARBA00023315"/>
    </source>
</evidence>
<keyword evidence="13" id="KW-1185">Reference proteome</keyword>
<keyword evidence="7" id="KW-1133">Transmembrane helix</keyword>
<dbReference type="InterPro" id="IPR002213">
    <property type="entry name" value="UDP_glucos_trans"/>
</dbReference>
<evidence type="ECO:0000313" key="13">
    <source>
        <dbReference type="Proteomes" id="UP000054383"/>
    </source>
</evidence>
<dbReference type="GO" id="GO:0004144">
    <property type="term" value="F:diacylglycerol O-acyltransferase activity"/>
    <property type="evidence" value="ECO:0007669"/>
    <property type="project" value="TreeGrafter"/>
</dbReference>
<keyword evidence="8" id="KW-0443">Lipid metabolism</keyword>
<keyword evidence="5" id="KW-0812">Transmembrane</keyword>
<evidence type="ECO:0000256" key="8">
    <source>
        <dbReference type="ARBA" id="ARBA00023098"/>
    </source>
</evidence>
<dbReference type="GO" id="GO:0005789">
    <property type="term" value="C:endoplasmic reticulum membrane"/>
    <property type="evidence" value="ECO:0007669"/>
    <property type="project" value="UniProtKB-SubCell"/>
</dbReference>
<dbReference type="AlphaFoldDB" id="A0A0U1M0F3"/>
<keyword evidence="9" id="KW-0472">Membrane</keyword>
<dbReference type="GO" id="GO:0008194">
    <property type="term" value="F:UDP-glycosyltransferase activity"/>
    <property type="evidence" value="ECO:0007669"/>
    <property type="project" value="InterPro"/>
</dbReference>
<protein>
    <submittedName>
        <fullName evidence="12">Diacylglycerol O-acyltransferase 2A</fullName>
    </submittedName>
</protein>
<proteinExistence type="inferred from homology"/>
<feature type="domain" description="Erythromycin biosynthesis protein CIII-like C-terminal" evidence="11">
    <location>
        <begin position="361"/>
        <end position="461"/>
    </location>
</feature>